<sequence length="161" mass="17340">MRGQFRFTLPNGEEIIVPNIITDQGEEDLLKMILQADVAIVSAGGNWFVGLCEETPGETDTLASISTEPTSAGGYARQPIARNTTGWPTISQVNDAFRGLSLQITFAASGADFSRTIQRAFLTNVASGTAGRLFAYSGLLPNPLLITDGNNLPVKYELFLR</sequence>
<evidence type="ECO:0000313" key="1">
    <source>
        <dbReference type="EMBL" id="KKM65055.1"/>
    </source>
</evidence>
<organism evidence="1">
    <name type="scientific">marine sediment metagenome</name>
    <dbReference type="NCBI Taxonomy" id="412755"/>
    <lineage>
        <taxon>unclassified sequences</taxon>
        <taxon>metagenomes</taxon>
        <taxon>ecological metagenomes</taxon>
    </lineage>
</organism>
<proteinExistence type="predicted"/>
<accession>A0A0F9LL58</accession>
<dbReference type="AlphaFoldDB" id="A0A0F9LL58"/>
<protein>
    <submittedName>
        <fullName evidence="1">Uncharacterized protein</fullName>
    </submittedName>
</protein>
<name>A0A0F9LL58_9ZZZZ</name>
<dbReference type="EMBL" id="LAZR01010788">
    <property type="protein sequence ID" value="KKM65055.1"/>
    <property type="molecule type" value="Genomic_DNA"/>
</dbReference>
<comment type="caution">
    <text evidence="1">The sequence shown here is derived from an EMBL/GenBank/DDBJ whole genome shotgun (WGS) entry which is preliminary data.</text>
</comment>
<gene>
    <name evidence="1" type="ORF">LCGC14_1495140</name>
</gene>
<reference evidence="1" key="1">
    <citation type="journal article" date="2015" name="Nature">
        <title>Complex archaea that bridge the gap between prokaryotes and eukaryotes.</title>
        <authorList>
            <person name="Spang A."/>
            <person name="Saw J.H."/>
            <person name="Jorgensen S.L."/>
            <person name="Zaremba-Niedzwiedzka K."/>
            <person name="Martijn J."/>
            <person name="Lind A.E."/>
            <person name="van Eijk R."/>
            <person name="Schleper C."/>
            <person name="Guy L."/>
            <person name="Ettema T.J."/>
        </authorList>
    </citation>
    <scope>NUCLEOTIDE SEQUENCE</scope>
</reference>